<keyword evidence="7" id="KW-1185">Reference proteome</keyword>
<evidence type="ECO:0000256" key="2">
    <source>
        <dbReference type="ARBA" id="ARBA00009430"/>
    </source>
</evidence>
<accession>A0AAD3TL43</accession>
<gene>
    <name evidence="6" type="ORF">Nepgr_033275</name>
</gene>
<dbReference type="Pfam" id="PF06870">
    <property type="entry name" value="RNA_pol_I_A49"/>
    <property type="match status" value="1"/>
</dbReference>
<evidence type="ECO:0000313" key="7">
    <source>
        <dbReference type="Proteomes" id="UP001279734"/>
    </source>
</evidence>
<keyword evidence="4" id="KW-0804">Transcription</keyword>
<keyword evidence="3" id="KW-0240">DNA-directed RNA polymerase</keyword>
<dbReference type="GO" id="GO:0005730">
    <property type="term" value="C:nucleolus"/>
    <property type="evidence" value="ECO:0007669"/>
    <property type="project" value="UniProtKB-SubCell"/>
</dbReference>
<dbReference type="Proteomes" id="UP001279734">
    <property type="component" value="Unassembled WGS sequence"/>
</dbReference>
<keyword evidence="5" id="KW-0539">Nucleus</keyword>
<dbReference type="GO" id="GO:0003677">
    <property type="term" value="F:DNA binding"/>
    <property type="evidence" value="ECO:0007669"/>
    <property type="project" value="InterPro"/>
</dbReference>
<dbReference type="AlphaFoldDB" id="A0AAD3TL43"/>
<evidence type="ECO:0000313" key="6">
    <source>
        <dbReference type="EMBL" id="GMH31432.1"/>
    </source>
</evidence>
<organism evidence="6 7">
    <name type="scientific">Nepenthes gracilis</name>
    <name type="common">Slender pitcher plant</name>
    <dbReference type="NCBI Taxonomy" id="150966"/>
    <lineage>
        <taxon>Eukaryota</taxon>
        <taxon>Viridiplantae</taxon>
        <taxon>Streptophyta</taxon>
        <taxon>Embryophyta</taxon>
        <taxon>Tracheophyta</taxon>
        <taxon>Spermatophyta</taxon>
        <taxon>Magnoliopsida</taxon>
        <taxon>eudicotyledons</taxon>
        <taxon>Gunneridae</taxon>
        <taxon>Pentapetalae</taxon>
        <taxon>Caryophyllales</taxon>
        <taxon>Nepenthaceae</taxon>
        <taxon>Nepenthes</taxon>
    </lineage>
</organism>
<evidence type="ECO:0000256" key="4">
    <source>
        <dbReference type="ARBA" id="ARBA00023163"/>
    </source>
</evidence>
<reference evidence="6" key="1">
    <citation type="submission" date="2023-05" db="EMBL/GenBank/DDBJ databases">
        <title>Nepenthes gracilis genome sequencing.</title>
        <authorList>
            <person name="Fukushima K."/>
        </authorList>
    </citation>
    <scope>NUCLEOTIDE SEQUENCE</scope>
    <source>
        <strain evidence="6">SING2019-196</strain>
    </source>
</reference>
<comment type="caution">
    <text evidence="6">The sequence shown here is derived from an EMBL/GenBank/DDBJ whole genome shotgun (WGS) entry which is preliminary data.</text>
</comment>
<dbReference type="InterPro" id="IPR009668">
    <property type="entry name" value="RNA_pol-assoc_fac_A49-like"/>
</dbReference>
<evidence type="ECO:0000256" key="3">
    <source>
        <dbReference type="ARBA" id="ARBA00022478"/>
    </source>
</evidence>
<comment type="subcellular location">
    <subcellularLocation>
        <location evidence="1">Nucleus</location>
        <location evidence="1">Nucleolus</location>
    </subcellularLocation>
</comment>
<evidence type="ECO:0000256" key="1">
    <source>
        <dbReference type="ARBA" id="ARBA00004604"/>
    </source>
</evidence>
<dbReference type="GO" id="GO:0000428">
    <property type="term" value="C:DNA-directed RNA polymerase complex"/>
    <property type="evidence" value="ECO:0007669"/>
    <property type="project" value="UniProtKB-KW"/>
</dbReference>
<protein>
    <submittedName>
        <fullName evidence="6">Uncharacterized protein</fullName>
    </submittedName>
</protein>
<name>A0AAD3TL43_NEPGR</name>
<dbReference type="EMBL" id="BSYO01000040">
    <property type="protein sequence ID" value="GMH31432.1"/>
    <property type="molecule type" value="Genomic_DNA"/>
</dbReference>
<sequence length="380" mass="42711">MEAIDVGANSKLQEKINKKAKKKKSQVYDTIQPLKSKLKVTIEPVKDQPDKMAPLVGYFPSGFNPHNRSQQPNPPSVKVYRNKDKPKRLELVVKPNGSAVDFVGTNYSGEATVGQMCTYALGILDKDTHQLKIVPIASNKIFRLEPRVRASDSPNKDPLTPAKEELTAERRADKMRELTNLYGTKTAIKGAEKFWNLKQSQDAETDADKNLEAAEIDTEALASTSAEMSRNIPPHNLSATTPDKAYPLDKIILKGEWESLLDIWELVQAGEEMRLDLYPSFVCNRVYLLDLIQDQSDACLLSLPPWVSKASQVSEHAVPEILHNTDPIDIARDLRMTSSSLRVHFQNLGCKLERRNSSTVAALIVPLQFRTINKKRRRKD</sequence>
<proteinExistence type="inferred from homology"/>
<dbReference type="GO" id="GO:0006351">
    <property type="term" value="P:DNA-templated transcription"/>
    <property type="evidence" value="ECO:0007669"/>
    <property type="project" value="InterPro"/>
</dbReference>
<comment type="similarity">
    <text evidence="2">Belongs to the eukaryotic RPA49/POLR1E RNA polymerase subunit family.</text>
</comment>
<evidence type="ECO:0000256" key="5">
    <source>
        <dbReference type="ARBA" id="ARBA00023242"/>
    </source>
</evidence>
<dbReference type="PANTHER" id="PTHR14440">
    <property type="entry name" value="DNA-DIRECTED RNA POLYMERASE I SUBUNIT RPA49"/>
    <property type="match status" value="1"/>
</dbReference>